<keyword evidence="5" id="KW-0862">Zinc</keyword>
<evidence type="ECO:0000256" key="2">
    <source>
        <dbReference type="ARBA" id="ARBA00006247"/>
    </source>
</evidence>
<evidence type="ECO:0000256" key="1">
    <source>
        <dbReference type="ARBA" id="ARBA00001947"/>
    </source>
</evidence>
<dbReference type="PANTHER" id="PTHR43808">
    <property type="entry name" value="ACETYLORNITHINE DEACETYLASE"/>
    <property type="match status" value="1"/>
</dbReference>
<evidence type="ECO:0000259" key="6">
    <source>
        <dbReference type="Pfam" id="PF07687"/>
    </source>
</evidence>
<organism evidence="7 8">
    <name type="scientific">Natronoglycomyces albus</name>
    <dbReference type="NCBI Taxonomy" id="2811108"/>
    <lineage>
        <taxon>Bacteria</taxon>
        <taxon>Bacillati</taxon>
        <taxon>Actinomycetota</taxon>
        <taxon>Actinomycetes</taxon>
        <taxon>Glycomycetales</taxon>
        <taxon>Glycomycetaceae</taxon>
        <taxon>Natronoglycomyces</taxon>
    </lineage>
</organism>
<comment type="cofactor">
    <cofactor evidence="1">
        <name>Zn(2+)</name>
        <dbReference type="ChEBI" id="CHEBI:29105"/>
    </cofactor>
</comment>
<evidence type="ECO:0000313" key="8">
    <source>
        <dbReference type="Proteomes" id="UP000662939"/>
    </source>
</evidence>
<dbReference type="NCBIfam" id="NF005913">
    <property type="entry name" value="PRK07906.1"/>
    <property type="match status" value="1"/>
</dbReference>
<dbReference type="PANTHER" id="PTHR43808:SF8">
    <property type="entry name" value="PEPTIDASE M20 DIMERISATION DOMAIN-CONTAINING PROTEIN"/>
    <property type="match status" value="1"/>
</dbReference>
<evidence type="ECO:0000313" key="7">
    <source>
        <dbReference type="EMBL" id="QSB04909.1"/>
    </source>
</evidence>
<dbReference type="Gene3D" id="1.10.150.900">
    <property type="match status" value="1"/>
</dbReference>
<dbReference type="GO" id="GO:0016787">
    <property type="term" value="F:hydrolase activity"/>
    <property type="evidence" value="ECO:0007669"/>
    <property type="project" value="UniProtKB-KW"/>
</dbReference>
<name>A0A895XNE8_9ACTN</name>
<keyword evidence="8" id="KW-1185">Reference proteome</keyword>
<dbReference type="InterPro" id="IPR002933">
    <property type="entry name" value="Peptidase_M20"/>
</dbReference>
<dbReference type="InterPro" id="IPR036264">
    <property type="entry name" value="Bact_exopeptidase_dim_dom"/>
</dbReference>
<dbReference type="Pfam" id="PF07687">
    <property type="entry name" value="M20_dimer"/>
    <property type="match status" value="1"/>
</dbReference>
<dbReference type="InterPro" id="IPR011650">
    <property type="entry name" value="Peptidase_M20_dimer"/>
</dbReference>
<dbReference type="KEGG" id="nav:JQS30_14255"/>
<dbReference type="Gene3D" id="3.40.630.10">
    <property type="entry name" value="Zn peptidases"/>
    <property type="match status" value="1"/>
</dbReference>
<dbReference type="EMBL" id="CP070496">
    <property type="protein sequence ID" value="QSB04909.1"/>
    <property type="molecule type" value="Genomic_DNA"/>
</dbReference>
<evidence type="ECO:0000256" key="3">
    <source>
        <dbReference type="ARBA" id="ARBA00022723"/>
    </source>
</evidence>
<evidence type="ECO:0000256" key="5">
    <source>
        <dbReference type="ARBA" id="ARBA00022833"/>
    </source>
</evidence>
<comment type="similarity">
    <text evidence="2">Belongs to the peptidase M20A family.</text>
</comment>
<evidence type="ECO:0000256" key="4">
    <source>
        <dbReference type="ARBA" id="ARBA00022801"/>
    </source>
</evidence>
<dbReference type="InterPro" id="IPR050072">
    <property type="entry name" value="Peptidase_M20A"/>
</dbReference>
<dbReference type="CDD" id="cd05675">
    <property type="entry name" value="M20_yscS_like"/>
    <property type="match status" value="1"/>
</dbReference>
<feature type="domain" description="Peptidase M20 dimerisation" evidence="6">
    <location>
        <begin position="204"/>
        <end position="336"/>
    </location>
</feature>
<dbReference type="FunFam" id="1.10.150.900:FF:000002">
    <property type="entry name" value="M20/M25/M40 family peptidase"/>
    <property type="match status" value="1"/>
</dbReference>
<gene>
    <name evidence="7" type="ORF">JQS30_14255</name>
</gene>
<dbReference type="FunFam" id="3.40.630.10:FF:000023">
    <property type="entry name" value="M20/M25/M40 family metallo-hydrolase"/>
    <property type="match status" value="1"/>
</dbReference>
<dbReference type="AlphaFoldDB" id="A0A895XNE8"/>
<dbReference type="Pfam" id="PF01546">
    <property type="entry name" value="Peptidase_M20"/>
    <property type="match status" value="1"/>
</dbReference>
<reference evidence="7" key="1">
    <citation type="submission" date="2021-02" db="EMBL/GenBank/DDBJ databases">
        <title>Natronoglycomyces albus gen. nov., sp. nov, a haloalkaliphilic actinobacterium from a soda solonchak soil.</title>
        <authorList>
            <person name="Sorokin D.Y."/>
            <person name="Khijniak T.V."/>
            <person name="Zakharycheva A.P."/>
            <person name="Boueva O.V."/>
            <person name="Ariskina E.V."/>
            <person name="Hahnke R.L."/>
            <person name="Bunk B."/>
            <person name="Sproer C."/>
            <person name="Schumann P."/>
            <person name="Evtushenko L.I."/>
            <person name="Kublanov I.V."/>
        </authorList>
    </citation>
    <scope>NUCLEOTIDE SEQUENCE</scope>
    <source>
        <strain evidence="7">DSM 106290</strain>
    </source>
</reference>
<dbReference type="Gene3D" id="3.30.70.360">
    <property type="match status" value="1"/>
</dbReference>
<sequence length="447" mass="48370">MADLEPATGNVDQRALDEVVRFTSDLIRFDTTNRGGGDGNERPAAEYVAEQLAEAGIEATILEMAPNRSNVVARIAGSDPSAEALLVHGHLDVVPAEAADWSVHPFCGEIRDDVVWGRGAIDMKNMDSMILAVARYWQRSGQRPRRDIVLAFTADEEASAEYGAGFLADQHRDLFEGCTEGISESGAYTFHAEEGLRIYPIGAGERGTAWLDLSARGRAGHGSKVNADNAVSHLAAAITRIGEYRWPVRLVPTVRAALTEIASLYGVEANFDEPDFDIDALLAQLGSAAQLVESTVRNSSNPTVFHAGYKVNVIPELATAQVDGRMLPGTEEEFIETMNALTGDLVSWDFHHREVPLSAPVDAPLFDRMRASLKAFDPEAHPVPVCMSGGTDAKQFSRLGIIGYGFSPLLLPPGYDYGAMFHGVDERVPVEGLHFGVRVLEDVLRGA</sequence>
<keyword evidence="4" id="KW-0378">Hydrolase</keyword>
<dbReference type="SUPFAM" id="SSF53187">
    <property type="entry name" value="Zn-dependent exopeptidases"/>
    <property type="match status" value="1"/>
</dbReference>
<dbReference type="SUPFAM" id="SSF55031">
    <property type="entry name" value="Bacterial exopeptidase dimerisation domain"/>
    <property type="match status" value="1"/>
</dbReference>
<dbReference type="PROSITE" id="PS00758">
    <property type="entry name" value="ARGE_DAPE_CPG2_1"/>
    <property type="match status" value="1"/>
</dbReference>
<protein>
    <submittedName>
        <fullName evidence="7">M20/M25/M40 family metallo-hydrolase</fullName>
    </submittedName>
</protein>
<accession>A0A895XNE8</accession>
<dbReference type="RefSeq" id="WP_213170910.1">
    <property type="nucleotide sequence ID" value="NZ_CP070496.1"/>
</dbReference>
<dbReference type="InterPro" id="IPR001261">
    <property type="entry name" value="ArgE/DapE_CS"/>
</dbReference>
<proteinExistence type="inferred from homology"/>
<dbReference type="GO" id="GO:0046872">
    <property type="term" value="F:metal ion binding"/>
    <property type="evidence" value="ECO:0007669"/>
    <property type="project" value="UniProtKB-KW"/>
</dbReference>
<dbReference type="Proteomes" id="UP000662939">
    <property type="component" value="Chromosome"/>
</dbReference>
<keyword evidence="3" id="KW-0479">Metal-binding</keyword>